<dbReference type="InterPro" id="IPR011008">
    <property type="entry name" value="Dimeric_a/b-barrel"/>
</dbReference>
<evidence type="ECO:0000313" key="4">
    <source>
        <dbReference type="Proteomes" id="UP000636264"/>
    </source>
</evidence>
<dbReference type="RefSeq" id="WP_188720236.1">
    <property type="nucleotide sequence ID" value="NZ_BMIF01000003.1"/>
</dbReference>
<protein>
    <recommendedName>
        <fullName evidence="2">YCII-related domain-containing protein</fullName>
    </recommendedName>
</protein>
<dbReference type="PANTHER" id="PTHR33606">
    <property type="entry name" value="PROTEIN YCII"/>
    <property type="match status" value="1"/>
</dbReference>
<evidence type="ECO:0000313" key="3">
    <source>
        <dbReference type="EMBL" id="GGA61394.1"/>
    </source>
</evidence>
<sequence length="96" mass="10535">MLYAIICKDKPDSLQLRLDTRPTHLAYIESLGDAVKLGGPFLGEDQNPFGTLLIVEAESLEKAQEIADNDPYVAAGLFASREVTAWNWVLKKSADA</sequence>
<dbReference type="InterPro" id="IPR051807">
    <property type="entry name" value="Sec-metab_biosynth-assoc"/>
</dbReference>
<organism evidence="3 4">
    <name type="scientific">Nitratireductor aestuarii</name>
    <dbReference type="NCBI Taxonomy" id="1735103"/>
    <lineage>
        <taxon>Bacteria</taxon>
        <taxon>Pseudomonadati</taxon>
        <taxon>Pseudomonadota</taxon>
        <taxon>Alphaproteobacteria</taxon>
        <taxon>Hyphomicrobiales</taxon>
        <taxon>Phyllobacteriaceae</taxon>
        <taxon>Nitratireductor</taxon>
    </lineage>
</organism>
<evidence type="ECO:0000256" key="1">
    <source>
        <dbReference type="ARBA" id="ARBA00007689"/>
    </source>
</evidence>
<dbReference type="Pfam" id="PF03795">
    <property type="entry name" value="YCII"/>
    <property type="match status" value="1"/>
</dbReference>
<dbReference type="AlphaFoldDB" id="A0A916RLS7"/>
<keyword evidence="4" id="KW-1185">Reference proteome</keyword>
<dbReference type="InterPro" id="IPR005545">
    <property type="entry name" value="YCII"/>
</dbReference>
<dbReference type="Gene3D" id="3.30.70.1060">
    <property type="entry name" value="Dimeric alpha+beta barrel"/>
    <property type="match status" value="1"/>
</dbReference>
<proteinExistence type="inferred from homology"/>
<reference evidence="3" key="2">
    <citation type="submission" date="2020-09" db="EMBL/GenBank/DDBJ databases">
        <authorList>
            <person name="Sun Q."/>
            <person name="Zhou Y."/>
        </authorList>
    </citation>
    <scope>NUCLEOTIDE SEQUENCE</scope>
    <source>
        <strain evidence="3">CGMCC 1.15320</strain>
    </source>
</reference>
<accession>A0A916RLS7</accession>
<reference evidence="3" key="1">
    <citation type="journal article" date="2014" name="Int. J. Syst. Evol. Microbiol.">
        <title>Complete genome sequence of Corynebacterium casei LMG S-19264T (=DSM 44701T), isolated from a smear-ripened cheese.</title>
        <authorList>
            <consortium name="US DOE Joint Genome Institute (JGI-PGF)"/>
            <person name="Walter F."/>
            <person name="Albersmeier A."/>
            <person name="Kalinowski J."/>
            <person name="Ruckert C."/>
        </authorList>
    </citation>
    <scope>NUCLEOTIDE SEQUENCE</scope>
    <source>
        <strain evidence="3">CGMCC 1.15320</strain>
    </source>
</reference>
<dbReference type="Proteomes" id="UP000636264">
    <property type="component" value="Unassembled WGS sequence"/>
</dbReference>
<gene>
    <name evidence="3" type="ORF">GCM10011385_13850</name>
</gene>
<evidence type="ECO:0000259" key="2">
    <source>
        <dbReference type="Pfam" id="PF03795"/>
    </source>
</evidence>
<dbReference type="EMBL" id="BMIF01000003">
    <property type="protein sequence ID" value="GGA61394.1"/>
    <property type="molecule type" value="Genomic_DNA"/>
</dbReference>
<dbReference type="PANTHER" id="PTHR33606:SF3">
    <property type="entry name" value="PROTEIN YCII"/>
    <property type="match status" value="1"/>
</dbReference>
<dbReference type="SUPFAM" id="SSF54909">
    <property type="entry name" value="Dimeric alpha+beta barrel"/>
    <property type="match status" value="1"/>
</dbReference>
<comment type="similarity">
    <text evidence="1">Belongs to the YciI family.</text>
</comment>
<comment type="caution">
    <text evidence="3">The sequence shown here is derived from an EMBL/GenBank/DDBJ whole genome shotgun (WGS) entry which is preliminary data.</text>
</comment>
<name>A0A916RLS7_9HYPH</name>
<feature type="domain" description="YCII-related" evidence="2">
    <location>
        <begin position="1"/>
        <end position="87"/>
    </location>
</feature>